<evidence type="ECO:0000259" key="5">
    <source>
        <dbReference type="SMART" id="SM01310"/>
    </source>
</evidence>
<feature type="domain" description="Rapamycin-insensitive companion of mTOR" evidence="5">
    <location>
        <begin position="930"/>
        <end position="1002"/>
    </location>
</feature>
<evidence type="ECO:0000313" key="6">
    <source>
        <dbReference type="EMBL" id="PVD35764.1"/>
    </source>
</evidence>
<dbReference type="InterPro" id="IPR029452">
    <property type="entry name" value="RICTOR_V"/>
</dbReference>
<dbReference type="GO" id="GO:0051897">
    <property type="term" value="P:positive regulation of phosphatidylinositol 3-kinase/protein kinase B signal transduction"/>
    <property type="evidence" value="ECO:0007669"/>
    <property type="project" value="TreeGrafter"/>
</dbReference>
<organism evidence="6 7">
    <name type="scientific">Pomacea canaliculata</name>
    <name type="common">Golden apple snail</name>
    <dbReference type="NCBI Taxonomy" id="400727"/>
    <lineage>
        <taxon>Eukaryota</taxon>
        <taxon>Metazoa</taxon>
        <taxon>Spiralia</taxon>
        <taxon>Lophotrochozoa</taxon>
        <taxon>Mollusca</taxon>
        <taxon>Gastropoda</taxon>
        <taxon>Caenogastropoda</taxon>
        <taxon>Architaenioglossa</taxon>
        <taxon>Ampullarioidea</taxon>
        <taxon>Ampullariidae</taxon>
        <taxon>Pomacea</taxon>
    </lineage>
</organism>
<dbReference type="GO" id="GO:0031932">
    <property type="term" value="C:TORC2 complex"/>
    <property type="evidence" value="ECO:0007669"/>
    <property type="project" value="InterPro"/>
</dbReference>
<dbReference type="InterPro" id="IPR028267">
    <property type="entry name" value="Pianissimo_N"/>
</dbReference>
<protein>
    <recommendedName>
        <fullName evidence="8">Rapamycin-insensitive companion of mTOR domain-containing protein</fullName>
    </recommendedName>
</protein>
<evidence type="ECO:0000256" key="2">
    <source>
        <dbReference type="SAM" id="MobiDB-lite"/>
    </source>
</evidence>
<feature type="region of interest" description="Disordered" evidence="2">
    <location>
        <begin position="1237"/>
        <end position="1288"/>
    </location>
</feature>
<dbReference type="SMART" id="SM01307">
    <property type="entry name" value="RICTOR_M"/>
    <property type="match status" value="1"/>
</dbReference>
<dbReference type="Pfam" id="PF14664">
    <property type="entry name" value="RICTOR_N"/>
    <property type="match status" value="1"/>
</dbReference>
<gene>
    <name evidence="6" type="ORF">C0Q70_02727</name>
</gene>
<dbReference type="OrthoDB" id="271111at2759"/>
<feature type="compositionally biased region" description="Gly residues" evidence="2">
    <location>
        <begin position="1239"/>
        <end position="1252"/>
    </location>
</feature>
<dbReference type="SUPFAM" id="SSF48371">
    <property type="entry name" value="ARM repeat"/>
    <property type="match status" value="1"/>
</dbReference>
<dbReference type="EMBL" id="PZQS01000002">
    <property type="protein sequence ID" value="PVD35764.1"/>
    <property type="molecule type" value="Genomic_DNA"/>
</dbReference>
<dbReference type="InterPro" id="IPR029453">
    <property type="entry name" value="Rictor_IV"/>
</dbReference>
<feature type="compositionally biased region" description="Low complexity" evidence="2">
    <location>
        <begin position="1262"/>
        <end position="1274"/>
    </location>
</feature>
<evidence type="ECO:0000256" key="1">
    <source>
        <dbReference type="ARBA" id="ARBA00008878"/>
    </source>
</evidence>
<evidence type="ECO:0008006" key="8">
    <source>
        <dbReference type="Google" id="ProtNLM"/>
    </source>
</evidence>
<dbReference type="STRING" id="400727.A0A2T7PQR2"/>
<dbReference type="InterPro" id="IPR016024">
    <property type="entry name" value="ARM-type_fold"/>
</dbReference>
<dbReference type="GO" id="GO:0043539">
    <property type="term" value="F:protein serine/threonine kinase activator activity"/>
    <property type="evidence" value="ECO:0007669"/>
    <property type="project" value="TreeGrafter"/>
</dbReference>
<sequence>MAAVANQGRGYVRRIRVRHESGEEVVRLKFDRDPAENVKEILTHVVVQHGVSKARKLAYLNSFVKLIHKQAEERGLGVGSIEILACLQIGLLHEAKEVRAATLRVLRHLLQADDMLSSFLALRMDYLVMRSLDVCLDNEIERIHAIKLIRQLNTVAPEKLPRSLLFSIVAIGNNGASERDQFVRVCLATLCEIAFRNVDLVSKCGGISTLLWNILDCHQFPRLNESLTCTVLYLMNHPRSRVYIRANTDLEQLLAPLTDSHFRYSGESSDQTRSDDRETRFIASKMAAITLMQSWPGLIRLCHPEGSGLQSLIGILYLPYIEIRKYILELISDLFRLPLPDWTDDFHAALLSVDPCEMKDSWKLSEGFVAEEGRSLLPHCAATRPNLIDNHLALLLSAWISAGVLEALIEVITTSEGALFVRAVILLGELLYVANALLPSECCSHSHCLPSLLSLASMHNTSDIKQQRASVAMQHLSSFHTMKKRGFVPCSLFLDQLLHFSGKFMEISSRRWHLQREKLSEYYFKKMQNDEHIQRVLRDSLVLQTKENAKWQWDLICCILKWPDERLRKLEDQTYVRFLRRLLFFFKPTNHLFSHMKINSELGHKICLVGCYFVEFLVSVSQEETQKMITELLIDIAQCLTEVSTQRAVPESVFGANSIYDTLSQYYFLFLGCFSTTRNGTVHLEKTGVFQSLLEIMSPMAQEMYVKLIVSSLSYSCHGSAQAVLSKALTSTPEASTNCRLYATRLLRVLLRSGMQGFNTWGLELLVTQLYDQSKSVAMAALTILDEACDIEVNLQQLIRLRPSLLHLGERGVLLLCRFLSLPSGFRTLRDANFLTGELEKWRKTYNTRYVHIVEEMLNEALTTYEKPNRGMFMRRSMLKGPKKDVFLPTHLYGQLVQHEEGLELLKKEGGIHEYFSVIRSLELREDSDILKLKTALWAVGHIGSSAYGVSVLEEENVVPELIRLAEECGVFSIRGTAFYVLGLVASNRRGTDILVEYGWESQCRTRAEAWPVLDYQGLTPESFGEAIRLSKSSSMPVEVGRMSSHGSTHLSFIKEENVRLDHNGDPAREAEIVSDSGLSIAVRSEHTCSGKENNNNNSLFSSVMEHELNMPRSTTLPGESLSLQNFPSEHTRSFSERHIGKHCLPLGQLSKQAYERACSIHTKQGQNSVILPQNIDMRFQEVVSVEDSSWNQNSSSYQTCELVASPVIQLADSVDEPATSEICDNKSKEAIFHIGSVGESGSGSSSSGGGVTAQKEDHSSSDISQRSKSRASSFNTDSTTSGVSSCESNMAQGTSAVLSSLSPIPSSSSISTLSATPAMMHITTTSSSVSHNHLAMQELAHPSAAQRRLNRLTRIPSLHRRPASQAIGSLQSLPGSVFSTYRDVLGYATLRHIRRQRAHSNSDAETEGSRLHEGVPESFIKRTISMESDTSVDSNIWLSIRRNVSSASLADPDHNNQQLISSSLTSFKPLSSHNRFVGITLPVDVNMIFEVIEGEDGRSTVDKQKSPEQSLAEKLAEVKVSVPVHIPPLTKEATFEHSKDMCLLCTWTRQRCFKTDDAGRGLRDISNVNSEVDSAERKDSQIETVAASKRDYRLRGGSMNEQSSSATPGSQTSTTSFDSASKKLTEDNEEGRRLIRSEVLRLIVNLSSSVGLKASEQGLLSLKQQFPSMFKDICFFSEVCLLLSSYSFRLN</sequence>
<dbReference type="GO" id="GO:0038203">
    <property type="term" value="P:TORC2 signaling"/>
    <property type="evidence" value="ECO:0007669"/>
    <property type="project" value="TreeGrafter"/>
</dbReference>
<feature type="domain" description="Rapamycin-insensitive companion of mTOR middle" evidence="3">
    <location>
        <begin position="528"/>
        <end position="753"/>
    </location>
</feature>
<reference evidence="6 7" key="1">
    <citation type="submission" date="2018-04" db="EMBL/GenBank/DDBJ databases">
        <title>The genome of golden apple snail Pomacea canaliculata provides insight into stress tolerance and invasive adaptation.</title>
        <authorList>
            <person name="Liu C."/>
            <person name="Liu B."/>
            <person name="Ren Y."/>
            <person name="Zhang Y."/>
            <person name="Wang H."/>
            <person name="Li S."/>
            <person name="Jiang F."/>
            <person name="Yin L."/>
            <person name="Zhang G."/>
            <person name="Qian W."/>
            <person name="Fan W."/>
        </authorList>
    </citation>
    <scope>NUCLEOTIDE SEQUENCE [LARGE SCALE GENOMIC DNA]</scope>
    <source>
        <strain evidence="6">SZHN2017</strain>
        <tissue evidence="6">Muscle</tissue>
    </source>
</reference>
<dbReference type="SMART" id="SM01310">
    <property type="entry name" value="RICTOR_V"/>
    <property type="match status" value="1"/>
</dbReference>
<dbReference type="Pfam" id="PF14666">
    <property type="entry name" value="RICTOR_M"/>
    <property type="match status" value="1"/>
</dbReference>
<dbReference type="Pfam" id="PF14663">
    <property type="entry name" value="RasGEF_N_2"/>
    <property type="match status" value="1"/>
</dbReference>
<dbReference type="Pfam" id="PF14668">
    <property type="entry name" value="RICTOR_V"/>
    <property type="match status" value="1"/>
</dbReference>
<feature type="region of interest" description="Disordered" evidence="2">
    <location>
        <begin position="1594"/>
        <end position="1630"/>
    </location>
</feature>
<dbReference type="SMART" id="SM01303">
    <property type="entry name" value="RasGEF_N_2"/>
    <property type="match status" value="1"/>
</dbReference>
<comment type="caution">
    <text evidence="6">The sequence shown here is derived from an EMBL/GenBank/DDBJ whole genome shotgun (WGS) entry which is preliminary data.</text>
</comment>
<feature type="compositionally biased region" description="Polar residues" evidence="2">
    <location>
        <begin position="1275"/>
        <end position="1288"/>
    </location>
</feature>
<name>A0A2T7PQR2_POMCA</name>
<feature type="compositionally biased region" description="Polar residues" evidence="2">
    <location>
        <begin position="1600"/>
        <end position="1620"/>
    </location>
</feature>
<evidence type="ECO:0000313" key="7">
    <source>
        <dbReference type="Proteomes" id="UP000245119"/>
    </source>
</evidence>
<dbReference type="InterPro" id="IPR029451">
    <property type="entry name" value="RICTOR_M"/>
</dbReference>
<comment type="similarity">
    <text evidence="1">Belongs to the RICTOR family.</text>
</comment>
<dbReference type="InterPro" id="IPR028268">
    <property type="entry name" value="Pianissimo_fam"/>
</dbReference>
<dbReference type="Proteomes" id="UP000245119">
    <property type="component" value="Linkage Group LG2"/>
</dbReference>
<dbReference type="PANTHER" id="PTHR13298">
    <property type="entry name" value="CYTOSOLIC REGULATOR PIANISSIMO"/>
    <property type="match status" value="1"/>
</dbReference>
<evidence type="ECO:0000259" key="3">
    <source>
        <dbReference type="SMART" id="SM01307"/>
    </source>
</evidence>
<feature type="domain" description="Rapamycin-insensitive companion of mTOR N-terminal" evidence="4">
    <location>
        <begin position="57"/>
        <end position="439"/>
    </location>
</feature>
<keyword evidence="7" id="KW-1185">Reference proteome</keyword>
<accession>A0A2T7PQR2</accession>
<dbReference type="SMART" id="SM01308">
    <property type="entry name" value="RICTOR_N"/>
    <property type="match status" value="1"/>
</dbReference>
<evidence type="ECO:0000259" key="4">
    <source>
        <dbReference type="SMART" id="SM01308"/>
    </source>
</evidence>
<dbReference type="PANTHER" id="PTHR13298:SF11">
    <property type="entry name" value="RAPAMYCIN-INSENSITIVE COMPANION OF MTOR"/>
    <property type="match status" value="1"/>
</dbReference>
<feature type="compositionally biased region" description="Basic and acidic residues" evidence="2">
    <location>
        <begin position="1621"/>
        <end position="1630"/>
    </location>
</feature>
<proteinExistence type="inferred from homology"/>